<organism evidence="3 4">
    <name type="scientific">Trueperella pyogenes</name>
    <dbReference type="NCBI Taxonomy" id="1661"/>
    <lineage>
        <taxon>Bacteria</taxon>
        <taxon>Bacillati</taxon>
        <taxon>Actinomycetota</taxon>
        <taxon>Actinomycetes</taxon>
        <taxon>Actinomycetales</taxon>
        <taxon>Actinomycetaceae</taxon>
        <taxon>Trueperella</taxon>
    </lineage>
</organism>
<evidence type="ECO:0000313" key="3">
    <source>
        <dbReference type="EMBL" id="MEW6955484.1"/>
    </source>
</evidence>
<evidence type="ECO:0000256" key="2">
    <source>
        <dbReference type="SAM" id="SignalP"/>
    </source>
</evidence>
<feature type="region of interest" description="Disordered" evidence="1">
    <location>
        <begin position="19"/>
        <end position="49"/>
    </location>
</feature>
<dbReference type="RefSeq" id="WP_367246432.1">
    <property type="nucleotide sequence ID" value="NZ_JBAGMA010000008.1"/>
</dbReference>
<name>A0ABV3NE37_9ACTO</name>
<feature type="compositionally biased region" description="Low complexity" evidence="1">
    <location>
        <begin position="19"/>
        <end position="43"/>
    </location>
</feature>
<evidence type="ECO:0000313" key="4">
    <source>
        <dbReference type="Proteomes" id="UP001555100"/>
    </source>
</evidence>
<feature type="chain" id="PRO_5046554422" evidence="2">
    <location>
        <begin position="26"/>
        <end position="219"/>
    </location>
</feature>
<accession>A0ABV3NE37</accession>
<gene>
    <name evidence="3" type="ORF">V3M73_10695</name>
</gene>
<dbReference type="Proteomes" id="UP001555100">
    <property type="component" value="Unassembled WGS sequence"/>
</dbReference>
<keyword evidence="2" id="KW-0732">Signal</keyword>
<dbReference type="EMBL" id="JBAGNM010000033">
    <property type="protein sequence ID" value="MEW6955484.1"/>
    <property type="molecule type" value="Genomic_DNA"/>
</dbReference>
<comment type="caution">
    <text evidence="3">The sequence shown here is derived from an EMBL/GenBank/DDBJ whole genome shotgun (WGS) entry which is preliminary data.</text>
</comment>
<evidence type="ECO:0000256" key="1">
    <source>
        <dbReference type="SAM" id="MobiDB-lite"/>
    </source>
</evidence>
<reference evidence="3 4" key="1">
    <citation type="submission" date="2024-01" db="EMBL/GenBank/DDBJ databases">
        <title>Genomic analysis and antimicrobial resistance profiles of Trueperella pyogenes isolated from domestic and wild animals.</title>
        <authorList>
            <person name="Magossi G."/>
            <person name="Gzyl K.E."/>
            <person name="Holman D.B."/>
            <person name="Amat S."/>
        </authorList>
    </citation>
    <scope>NUCLEOTIDE SEQUENCE [LARGE SCALE GENOMIC DNA]</scope>
    <source>
        <strain evidence="3 4">1494</strain>
    </source>
</reference>
<protein>
    <submittedName>
        <fullName evidence="3">Uncharacterized protein</fullName>
    </submittedName>
</protein>
<keyword evidence="4" id="KW-1185">Reference proteome</keyword>
<proteinExistence type="predicted"/>
<feature type="signal peptide" evidence="2">
    <location>
        <begin position="1"/>
        <end position="25"/>
    </location>
</feature>
<sequence>MRGLLVALVSILLLAGCSDSTSSQTSPTTETASKTRPSSATTPSPTPIVAEPTVDFVGESLVGLPDCDWKELGIKLDFSQQIHTPEGEKTNMRENAFGAPNSTGHKCVVRDVPKVTLFDSSGQVMWPVFPKIQPYEDLPWVLRDGLAIQFYFQIPDDLFSLCPQTAEKVETVRFAFIDGTVINYPVRKDTCPGRADDCVWACANDPTLPEINMRMRLVQ</sequence>
<dbReference type="PROSITE" id="PS51257">
    <property type="entry name" value="PROKAR_LIPOPROTEIN"/>
    <property type="match status" value="1"/>
</dbReference>